<keyword evidence="2" id="KW-1185">Reference proteome</keyword>
<proteinExistence type="predicted"/>
<geneLocation type="plasmid" evidence="1 2">
    <name>unnamed2</name>
</geneLocation>
<evidence type="ECO:0000313" key="1">
    <source>
        <dbReference type="EMBL" id="AVO43559.1"/>
    </source>
</evidence>
<dbReference type="OrthoDB" id="8904043at2"/>
<reference evidence="1 2" key="1">
    <citation type="submission" date="2018-03" db="EMBL/GenBank/DDBJ databases">
        <title>Genome sequencing of Simplicispira sp.</title>
        <authorList>
            <person name="Kim S.-J."/>
            <person name="Heo J."/>
            <person name="Kwon S.-W."/>
        </authorList>
    </citation>
    <scope>NUCLEOTIDE SEQUENCE [LARGE SCALE GENOMIC DNA]</scope>
    <source>
        <strain evidence="1 2">SC1-8</strain>
        <plasmid evidence="1 2">unnamed2</plasmid>
    </source>
</reference>
<keyword evidence="1" id="KW-0614">Plasmid</keyword>
<name>A0A2S0N5Y4_9BURK</name>
<sequence>MPNSSPYQHGISMAVTHLNAPYGAIVSPGDLIESLSQGELRAASPKAAAILSYLFVEVEPRLVMQCAMESGSSLPMANQLYSDTIKGGAPRSALWESAVKALL</sequence>
<protein>
    <submittedName>
        <fullName evidence="1">Uncharacterized protein</fullName>
    </submittedName>
</protein>
<organism evidence="1 2">
    <name type="scientific">Simplicispira suum</name>
    <dbReference type="NCBI Taxonomy" id="2109915"/>
    <lineage>
        <taxon>Bacteria</taxon>
        <taxon>Pseudomonadati</taxon>
        <taxon>Pseudomonadota</taxon>
        <taxon>Betaproteobacteria</taxon>
        <taxon>Burkholderiales</taxon>
        <taxon>Comamonadaceae</taxon>
        <taxon>Simplicispira</taxon>
    </lineage>
</organism>
<dbReference type="KEGG" id="simp:C6571_19225"/>
<accession>A0A2S0N5Y4</accession>
<dbReference type="EMBL" id="CP027671">
    <property type="protein sequence ID" value="AVO43559.1"/>
    <property type="molecule type" value="Genomic_DNA"/>
</dbReference>
<dbReference type="AlphaFoldDB" id="A0A2S0N5Y4"/>
<evidence type="ECO:0000313" key="2">
    <source>
        <dbReference type="Proteomes" id="UP000239326"/>
    </source>
</evidence>
<gene>
    <name evidence="1" type="ORF">C6571_19225</name>
</gene>
<dbReference type="Proteomes" id="UP000239326">
    <property type="component" value="Plasmid unnamed2"/>
</dbReference>